<dbReference type="InterPro" id="IPR036388">
    <property type="entry name" value="WH-like_DNA-bd_sf"/>
</dbReference>
<evidence type="ECO:0000259" key="6">
    <source>
        <dbReference type="PROSITE" id="PS50949"/>
    </source>
</evidence>
<dbReference type="SUPFAM" id="SSF46785">
    <property type="entry name" value="Winged helix' DNA-binding domain"/>
    <property type="match status" value="1"/>
</dbReference>
<dbReference type="Proteomes" id="UP001500363">
    <property type="component" value="Unassembled WGS sequence"/>
</dbReference>
<comment type="caution">
    <text evidence="7">The sequence shown here is derived from an EMBL/GenBank/DDBJ whole genome shotgun (WGS) entry which is preliminary data.</text>
</comment>
<dbReference type="PROSITE" id="PS50949">
    <property type="entry name" value="HTH_GNTR"/>
    <property type="match status" value="1"/>
</dbReference>
<dbReference type="EMBL" id="BAAANC010000001">
    <property type="protein sequence ID" value="GAA1517680.1"/>
    <property type="molecule type" value="Genomic_DNA"/>
</dbReference>
<evidence type="ECO:0000313" key="8">
    <source>
        <dbReference type="Proteomes" id="UP001500363"/>
    </source>
</evidence>
<organism evidence="7 8">
    <name type="scientific">Kribbella lupini</name>
    <dbReference type="NCBI Taxonomy" id="291602"/>
    <lineage>
        <taxon>Bacteria</taxon>
        <taxon>Bacillati</taxon>
        <taxon>Actinomycetota</taxon>
        <taxon>Actinomycetes</taxon>
        <taxon>Propionibacteriales</taxon>
        <taxon>Kribbellaceae</taxon>
        <taxon>Kribbella</taxon>
    </lineage>
</organism>
<dbReference type="InterPro" id="IPR000524">
    <property type="entry name" value="Tscrpt_reg_HTH_GntR"/>
</dbReference>
<evidence type="ECO:0000256" key="3">
    <source>
        <dbReference type="ARBA" id="ARBA00023125"/>
    </source>
</evidence>
<protein>
    <submittedName>
        <fullName evidence="7">GntR family transcriptional regulator</fullName>
    </submittedName>
</protein>
<evidence type="ECO:0000256" key="2">
    <source>
        <dbReference type="ARBA" id="ARBA00023015"/>
    </source>
</evidence>
<dbReference type="SMART" id="SM00345">
    <property type="entry name" value="HTH_GNTR"/>
    <property type="match status" value="1"/>
</dbReference>
<feature type="region of interest" description="Disordered" evidence="5">
    <location>
        <begin position="310"/>
        <end position="339"/>
    </location>
</feature>
<evidence type="ECO:0000256" key="1">
    <source>
        <dbReference type="ARBA" id="ARBA00022491"/>
    </source>
</evidence>
<dbReference type="RefSeq" id="WP_344171580.1">
    <property type="nucleotide sequence ID" value="NZ_BAAANC010000001.1"/>
</dbReference>
<dbReference type="Pfam" id="PF00532">
    <property type="entry name" value="Peripla_BP_1"/>
    <property type="match status" value="1"/>
</dbReference>
<name>A0ABP4L6R2_9ACTN</name>
<dbReference type="InterPro" id="IPR028082">
    <property type="entry name" value="Peripla_BP_I"/>
</dbReference>
<dbReference type="SUPFAM" id="SSF53822">
    <property type="entry name" value="Periplasmic binding protein-like I"/>
    <property type="match status" value="1"/>
</dbReference>
<dbReference type="PANTHER" id="PTHR30146:SF95">
    <property type="entry name" value="RIBOSE OPERON REPRESSOR"/>
    <property type="match status" value="1"/>
</dbReference>
<feature type="domain" description="HTH gntR-type" evidence="6">
    <location>
        <begin position="2"/>
        <end position="70"/>
    </location>
</feature>
<gene>
    <name evidence="7" type="ORF">GCM10009741_16380</name>
</gene>
<proteinExistence type="predicted"/>
<dbReference type="InterPro" id="IPR001761">
    <property type="entry name" value="Peripla_BP/Lac1_sug-bd_dom"/>
</dbReference>
<keyword evidence="3" id="KW-0238">DNA-binding</keyword>
<dbReference type="InterPro" id="IPR036390">
    <property type="entry name" value="WH_DNA-bd_sf"/>
</dbReference>
<evidence type="ECO:0000313" key="7">
    <source>
        <dbReference type="EMBL" id="GAA1517680.1"/>
    </source>
</evidence>
<dbReference type="PRINTS" id="PR00035">
    <property type="entry name" value="HTHGNTR"/>
</dbReference>
<keyword evidence="8" id="KW-1185">Reference proteome</keyword>
<evidence type="ECO:0000256" key="5">
    <source>
        <dbReference type="SAM" id="MobiDB-lite"/>
    </source>
</evidence>
<dbReference type="CDD" id="cd07377">
    <property type="entry name" value="WHTH_GntR"/>
    <property type="match status" value="1"/>
</dbReference>
<dbReference type="CDD" id="cd06267">
    <property type="entry name" value="PBP1_LacI_sugar_binding-like"/>
    <property type="match status" value="1"/>
</dbReference>
<dbReference type="Pfam" id="PF00392">
    <property type="entry name" value="GntR"/>
    <property type="match status" value="1"/>
</dbReference>
<keyword evidence="2" id="KW-0805">Transcription regulation</keyword>
<accession>A0ABP4L6R2</accession>
<dbReference type="Gene3D" id="3.40.50.2300">
    <property type="match status" value="4"/>
</dbReference>
<evidence type="ECO:0000256" key="4">
    <source>
        <dbReference type="ARBA" id="ARBA00023163"/>
    </source>
</evidence>
<dbReference type="Gene3D" id="1.10.10.10">
    <property type="entry name" value="Winged helix-like DNA-binding domain superfamily/Winged helix DNA-binding domain"/>
    <property type="match status" value="1"/>
</dbReference>
<sequence>MTLLYERISTYVLEQIRSGALGPGDRVASEMELAAQFEVSRITSKRALEVLREAGLIERVRGKGSFVVQDLPDLNGVTTPLRGRIGSGPTPFRQRPGTIGLVIPDVSEAYGLELLRAIEERCADHGVHLLVRRTRGRQPDEEKAVDAFVASGEVDGMIVFPVHGDFYNASLLRQVLDGYPIVLVDRHLSGIPVSAVHTDNVAAARALTERLLELGHRHLAFVSPPPQNTSSIEERLKGFHAAFAKHEAGGYKAHQLTTLRATLPGSFTPEHVSSDVATIRAFRAEAPEVTAYVACEYNLARMLDRAFTPPAADATGTGSPRADATAGPPPSPRNPLDQRQPVIACFDSPGDPISGAPYLHVRQDQEEMGRQAVDLLLARLRGEPVPNLSLVPFRIVDADDN</sequence>
<dbReference type="PANTHER" id="PTHR30146">
    <property type="entry name" value="LACI-RELATED TRANSCRIPTIONAL REPRESSOR"/>
    <property type="match status" value="1"/>
</dbReference>
<keyword evidence="1" id="KW-0678">Repressor</keyword>
<keyword evidence="4" id="KW-0804">Transcription</keyword>
<reference evidence="8" key="1">
    <citation type="journal article" date="2019" name="Int. J. Syst. Evol. Microbiol.">
        <title>The Global Catalogue of Microorganisms (GCM) 10K type strain sequencing project: providing services to taxonomists for standard genome sequencing and annotation.</title>
        <authorList>
            <consortium name="The Broad Institute Genomics Platform"/>
            <consortium name="The Broad Institute Genome Sequencing Center for Infectious Disease"/>
            <person name="Wu L."/>
            <person name="Ma J."/>
        </authorList>
    </citation>
    <scope>NUCLEOTIDE SEQUENCE [LARGE SCALE GENOMIC DNA]</scope>
    <source>
        <strain evidence="8">JCM 14303</strain>
    </source>
</reference>